<sequence length="555" mass="62738">MRLINTKTLELHEFFNENTPPYAILSHAWGDQEVTFQDWQARHHATLKHGYWKILKACSKAVNYKLKWLWVDTNCINKSSSAELTEAINSMFAYYQKSKVCFAYLADVHTANQDIELLMSQMRNSRWFTRGWTLQELIAPINLIFYAADWSQIGRKDDSVADLISLITKIDKRYLNGQVGVHEASVSKRMSWLAKRTTTRTEDMAYCMLGIFDINMPLLYGEGKRAFFRLQEEIIKGCNDHTIFCWGWNEDVPSNWGSLLAPWPTVFDGAGGFERFDGDEINVFSMTNAGLSIQLPVVAAFGASHTMASSWFIKLQAAPASTIFNFSEAACLRVVGRRVGDLLYVSRFPYPPQPVTMSTSPTSKFETESLLVMNKLANGAGLEPRQKQAELLDPSSLEFTPIHTSSDLQFNWHCAASHACDYHLSSVEGRIVVTIDKDASDWAVVLVGRTHNRQRPMPCILLGAKTKDDSGGVATGLVAAQGGNRAEARDEAYRILREWRQRATSSDYTRSWVTSEETLGITMVMERSKDIIRGTSDRYFLCLYKNELNRNATAD</sequence>
<dbReference type="PANTHER" id="PTHR10622">
    <property type="entry name" value="HET DOMAIN-CONTAINING PROTEIN"/>
    <property type="match status" value="1"/>
</dbReference>
<feature type="domain" description="Heterokaryon incompatibility" evidence="1">
    <location>
        <begin position="22"/>
        <end position="111"/>
    </location>
</feature>
<dbReference type="AlphaFoldDB" id="A0A2H3RMQ3"/>
<proteinExistence type="predicted"/>
<comment type="caution">
    <text evidence="2">The sequence shown here is derived from an EMBL/GenBank/DDBJ whole genome shotgun (WGS) entry which is preliminary data.</text>
</comment>
<dbReference type="InterPro" id="IPR010730">
    <property type="entry name" value="HET"/>
</dbReference>
<reference evidence="2" key="1">
    <citation type="submission" date="2019-05" db="EMBL/GenBank/DDBJ databases">
        <authorList>
            <person name="Piombo E."/>
        </authorList>
    </citation>
    <scope>NUCLEOTIDE SEQUENCE</scope>
    <source>
        <strain evidence="2">C2S</strain>
    </source>
</reference>
<protein>
    <recommendedName>
        <fullName evidence="1">Heterokaryon incompatibility domain-containing protein</fullName>
    </recommendedName>
</protein>
<organism evidence="2 3">
    <name type="scientific">Fusarium fujikuroi</name>
    <name type="common">Bakanae and foot rot disease fungus</name>
    <name type="synonym">Gibberella fujikuroi</name>
    <dbReference type="NCBI Taxonomy" id="5127"/>
    <lineage>
        <taxon>Eukaryota</taxon>
        <taxon>Fungi</taxon>
        <taxon>Dikarya</taxon>
        <taxon>Ascomycota</taxon>
        <taxon>Pezizomycotina</taxon>
        <taxon>Sordariomycetes</taxon>
        <taxon>Hypocreomycetidae</taxon>
        <taxon>Hypocreales</taxon>
        <taxon>Nectriaceae</taxon>
        <taxon>Fusarium</taxon>
        <taxon>Fusarium fujikuroi species complex</taxon>
    </lineage>
</organism>
<evidence type="ECO:0000259" key="1">
    <source>
        <dbReference type="Pfam" id="PF06985"/>
    </source>
</evidence>
<dbReference type="PANTHER" id="PTHR10622:SF10">
    <property type="entry name" value="HET DOMAIN-CONTAINING PROTEIN"/>
    <property type="match status" value="1"/>
</dbReference>
<dbReference type="EMBL" id="CABFJX010000399">
    <property type="protein sequence ID" value="VTT79903.1"/>
    <property type="molecule type" value="Genomic_DNA"/>
</dbReference>
<evidence type="ECO:0000313" key="3">
    <source>
        <dbReference type="Proteomes" id="UP000760494"/>
    </source>
</evidence>
<name>A0A2H3RMQ3_FUSFU</name>
<gene>
    <name evidence="2" type="ORF">C2S_11512</name>
</gene>
<dbReference type="Pfam" id="PF06985">
    <property type="entry name" value="HET"/>
    <property type="match status" value="1"/>
</dbReference>
<evidence type="ECO:0000313" key="2">
    <source>
        <dbReference type="EMBL" id="VTT79903.1"/>
    </source>
</evidence>
<accession>A0A2H3RMQ3</accession>
<dbReference type="Proteomes" id="UP000760494">
    <property type="component" value="Unassembled WGS sequence"/>
</dbReference>